<dbReference type="AlphaFoldDB" id="A0A1F7J7P5"/>
<organism evidence="3 4">
    <name type="scientific">Candidatus Roizmanbacteria bacterium RIFCSPLOWO2_01_FULL_41_22</name>
    <dbReference type="NCBI Taxonomy" id="1802067"/>
    <lineage>
        <taxon>Bacteria</taxon>
        <taxon>Candidatus Roizmaniibacteriota</taxon>
    </lineage>
</organism>
<comment type="caution">
    <text evidence="3">The sequence shown here is derived from an EMBL/GenBank/DDBJ whole genome shotgun (WGS) entry which is preliminary data.</text>
</comment>
<dbReference type="PANTHER" id="PTHR46401:SF2">
    <property type="entry name" value="GLYCOSYLTRANSFERASE WBBK-RELATED"/>
    <property type="match status" value="1"/>
</dbReference>
<dbReference type="SUPFAM" id="SSF53756">
    <property type="entry name" value="UDP-Glycosyltransferase/glycogen phosphorylase"/>
    <property type="match status" value="1"/>
</dbReference>
<protein>
    <recommendedName>
        <fullName evidence="2">Glycosyl transferase family 1 domain-containing protein</fullName>
    </recommendedName>
</protein>
<dbReference type="Pfam" id="PF00534">
    <property type="entry name" value="Glycos_transf_1"/>
    <property type="match status" value="1"/>
</dbReference>
<sequence length="373" mass="43041">MEQKVYVFDPTVKDSQSQMRGIGRYLQTLKENFSQEELVFTADVKSIPRQSVLINPFLNLLQPLPFFSRLAQTQIGVIHDLIPLKYPRHFPIGLLASIKLFFRRLTLRHYDLFVTDSQASKNDLIKILRIPEKKIQVIYPAFSQRFLPHLTYPPDENSRLMFQKTADSQEHPQYSPFASEQFVDNPQIKSLTNFVLYVGDGSWNKNLPTLARALKIANVPVVLVGKVFENAEPHKLTHPWQKDLQLFFKEIQGDAKFTLLGYVTDVELKYLYKTARINLLVSRDEGFGYSFVEAGMCSTPSVLADIPVFREIGQEGALYAKPEDPLDIAKKIVELYFNPQNRELYSVRAFERAQDFSPKAFRESWLKTIKTLV</sequence>
<dbReference type="EMBL" id="MGAR01000022">
    <property type="protein sequence ID" value="OGK51639.1"/>
    <property type="molecule type" value="Genomic_DNA"/>
</dbReference>
<evidence type="ECO:0000259" key="2">
    <source>
        <dbReference type="Pfam" id="PF00534"/>
    </source>
</evidence>
<evidence type="ECO:0000313" key="4">
    <source>
        <dbReference type="Proteomes" id="UP000176480"/>
    </source>
</evidence>
<dbReference type="InterPro" id="IPR001296">
    <property type="entry name" value="Glyco_trans_1"/>
</dbReference>
<evidence type="ECO:0000313" key="3">
    <source>
        <dbReference type="EMBL" id="OGK51639.1"/>
    </source>
</evidence>
<dbReference type="STRING" id="1802067.A2966_04925"/>
<proteinExistence type="predicted"/>
<gene>
    <name evidence="3" type="ORF">A2966_04925</name>
</gene>
<accession>A0A1F7J7P5</accession>
<feature type="domain" description="Glycosyl transferase family 1" evidence="2">
    <location>
        <begin position="187"/>
        <end position="344"/>
    </location>
</feature>
<evidence type="ECO:0000256" key="1">
    <source>
        <dbReference type="ARBA" id="ARBA00022679"/>
    </source>
</evidence>
<keyword evidence="1" id="KW-0808">Transferase</keyword>
<dbReference type="PANTHER" id="PTHR46401">
    <property type="entry name" value="GLYCOSYLTRANSFERASE WBBK-RELATED"/>
    <property type="match status" value="1"/>
</dbReference>
<dbReference type="GO" id="GO:0016757">
    <property type="term" value="F:glycosyltransferase activity"/>
    <property type="evidence" value="ECO:0007669"/>
    <property type="project" value="InterPro"/>
</dbReference>
<dbReference type="Proteomes" id="UP000176480">
    <property type="component" value="Unassembled WGS sequence"/>
</dbReference>
<dbReference type="Gene3D" id="3.40.50.2000">
    <property type="entry name" value="Glycogen Phosphorylase B"/>
    <property type="match status" value="1"/>
</dbReference>
<reference evidence="3 4" key="1">
    <citation type="journal article" date="2016" name="Nat. Commun.">
        <title>Thousands of microbial genomes shed light on interconnected biogeochemical processes in an aquifer system.</title>
        <authorList>
            <person name="Anantharaman K."/>
            <person name="Brown C.T."/>
            <person name="Hug L.A."/>
            <person name="Sharon I."/>
            <person name="Castelle C.J."/>
            <person name="Probst A.J."/>
            <person name="Thomas B.C."/>
            <person name="Singh A."/>
            <person name="Wilkins M.J."/>
            <person name="Karaoz U."/>
            <person name="Brodie E.L."/>
            <person name="Williams K.H."/>
            <person name="Hubbard S.S."/>
            <person name="Banfield J.F."/>
        </authorList>
    </citation>
    <scope>NUCLEOTIDE SEQUENCE [LARGE SCALE GENOMIC DNA]</scope>
</reference>
<dbReference type="CDD" id="cd03809">
    <property type="entry name" value="GT4_MtfB-like"/>
    <property type="match status" value="1"/>
</dbReference>
<name>A0A1F7J7P5_9BACT</name>